<sequence length="310" mass="35512">MFSLPYQTTICGMYTKLDQLLSKVRRAALELEFPAVKTPADYTLNNAHFVTPRQEHEDIPSFTQYINIGDPNHPNLLIDSRQYMKYDEKTGLYKINGVNDWSFQCIRMALNLQLLKADETIFSRMGDIPAKVFHRWVSGALITKYNLGLEAQMAMFVISAYYFYAMCNYELQDEGHTARTQFAPIISRITGVPPDFVLDIIETVGPLKNASDLAFAMSTKSRQERTGVLKFSDLYLMLCNSWQGANARENVGVALEHMPTYIAMVYMGIADRSFRRTVITQRVESLARGQEIKIFTDLVYKLVVNQYIEQ</sequence>
<gene>
    <name evidence="1" type="ORF">PHABIO_18</name>
</gene>
<reference evidence="1 2" key="1">
    <citation type="submission" date="2017-05" db="EMBL/GenBank/DDBJ databases">
        <authorList>
            <person name="Song R."/>
            <person name="Chenine A.L."/>
            <person name="Ruprecht R.M."/>
        </authorList>
    </citation>
    <scope>NUCLEOTIDE SEQUENCE [LARGE SCALE GENOMIC DNA]</scope>
</reference>
<evidence type="ECO:0000313" key="2">
    <source>
        <dbReference type="Proteomes" id="UP000225448"/>
    </source>
</evidence>
<evidence type="ECO:0000313" key="1">
    <source>
        <dbReference type="EMBL" id="ARV76649.1"/>
    </source>
</evidence>
<name>A0A1Y0SYR2_9CAUD</name>
<dbReference type="EMBL" id="MF042360">
    <property type="protein sequence ID" value="ARV76649.1"/>
    <property type="molecule type" value="Genomic_DNA"/>
</dbReference>
<organism evidence="1 2">
    <name type="scientific">Pseudomonas phage Phabio</name>
    <dbReference type="NCBI Taxonomy" id="2006668"/>
    <lineage>
        <taxon>Viruses</taxon>
        <taxon>Duplodnaviria</taxon>
        <taxon>Heunggongvirae</taxon>
        <taxon>Uroviricota</taxon>
        <taxon>Caudoviricetes</taxon>
        <taxon>Chimalliviridae</taxon>
        <taxon>Phabiovirus</taxon>
        <taxon>Phabiovirus phabio</taxon>
    </lineage>
</organism>
<proteinExistence type="predicted"/>
<accession>A0A1Y0SYR2</accession>
<dbReference type="Proteomes" id="UP000225448">
    <property type="component" value="Segment"/>
</dbReference>
<dbReference type="InterPro" id="IPR057921">
    <property type="entry name" value="PhiKZ_VTX"/>
</dbReference>
<keyword evidence="2" id="KW-1185">Reference proteome</keyword>
<dbReference type="Pfam" id="PF25614">
    <property type="entry name" value="PhiKZ_VTX"/>
    <property type="match status" value="1"/>
</dbReference>
<protein>
    <submittedName>
        <fullName evidence="1">Virion structural protein</fullName>
    </submittedName>
</protein>